<accession>A0A8H6S8D7</accession>
<keyword evidence="3" id="KW-1185">Reference proteome</keyword>
<reference evidence="2" key="1">
    <citation type="submission" date="2020-05" db="EMBL/GenBank/DDBJ databases">
        <title>Mycena genomes resolve the evolution of fungal bioluminescence.</title>
        <authorList>
            <person name="Tsai I.J."/>
        </authorList>
    </citation>
    <scope>NUCLEOTIDE SEQUENCE</scope>
    <source>
        <strain evidence="2">110903Hualien_Pintung</strain>
    </source>
</reference>
<dbReference type="InterPro" id="IPR016181">
    <property type="entry name" value="Acyl_CoA_acyltransferase"/>
</dbReference>
<organism evidence="2 3">
    <name type="scientific">Mycena chlorophos</name>
    <name type="common">Agaric fungus</name>
    <name type="synonym">Agaricus chlorophos</name>
    <dbReference type="NCBI Taxonomy" id="658473"/>
    <lineage>
        <taxon>Eukaryota</taxon>
        <taxon>Fungi</taxon>
        <taxon>Dikarya</taxon>
        <taxon>Basidiomycota</taxon>
        <taxon>Agaricomycotina</taxon>
        <taxon>Agaricomycetes</taxon>
        <taxon>Agaricomycetidae</taxon>
        <taxon>Agaricales</taxon>
        <taxon>Marasmiineae</taxon>
        <taxon>Mycenaceae</taxon>
        <taxon>Mycena</taxon>
    </lineage>
</organism>
<feature type="domain" description="N-acetyltransferase" evidence="1">
    <location>
        <begin position="18"/>
        <end position="178"/>
    </location>
</feature>
<dbReference type="AlphaFoldDB" id="A0A8H6S8D7"/>
<dbReference type="OrthoDB" id="64477at2759"/>
<dbReference type="SUPFAM" id="SSF55729">
    <property type="entry name" value="Acyl-CoA N-acyltransferases (Nat)"/>
    <property type="match status" value="1"/>
</dbReference>
<dbReference type="Proteomes" id="UP000613580">
    <property type="component" value="Unassembled WGS sequence"/>
</dbReference>
<dbReference type="PANTHER" id="PTHR43610:SF1">
    <property type="entry name" value="N-ACETYLTRANSFERASE DOMAIN-CONTAINING PROTEIN"/>
    <property type="match status" value="1"/>
</dbReference>
<dbReference type="EMBL" id="JACAZE010000019">
    <property type="protein sequence ID" value="KAF7294203.1"/>
    <property type="molecule type" value="Genomic_DNA"/>
</dbReference>
<dbReference type="InterPro" id="IPR000182">
    <property type="entry name" value="GNAT_dom"/>
</dbReference>
<dbReference type="PANTHER" id="PTHR43610">
    <property type="entry name" value="BLL6696 PROTEIN"/>
    <property type="match status" value="1"/>
</dbReference>
<name>A0A8H6S8D7_MYCCL</name>
<gene>
    <name evidence="2" type="ORF">HMN09_01148700</name>
</gene>
<keyword evidence="2" id="KW-0808">Transferase</keyword>
<dbReference type="GO" id="GO:0016747">
    <property type="term" value="F:acyltransferase activity, transferring groups other than amino-acyl groups"/>
    <property type="evidence" value="ECO:0007669"/>
    <property type="project" value="InterPro"/>
</dbReference>
<protein>
    <submittedName>
        <fullName evidence="2">Ribosomal-protein-alanine acetyltransferase</fullName>
    </submittedName>
</protein>
<evidence type="ECO:0000313" key="3">
    <source>
        <dbReference type="Proteomes" id="UP000613580"/>
    </source>
</evidence>
<evidence type="ECO:0000259" key="1">
    <source>
        <dbReference type="PROSITE" id="PS51186"/>
    </source>
</evidence>
<dbReference type="PROSITE" id="PS51186">
    <property type="entry name" value="GNAT"/>
    <property type="match status" value="1"/>
</dbReference>
<sequence>MFLDHSIPSKSGRLSLVPPVESDDPAVAVVRSHRLTRQYLRFFPESVSVADATARRLSRQADHSLVDFHIHTSDGEFVGTTGIFGIDNEMRFCEVGILIAPERARGGLATDALFTVLQYAFETRGMHRAEFHTDAENTPMRGWLDTAGATLEGTRRSVWPDHSTGGWSDACIYAILEHEWKSVVKGRLEQRIFAKST</sequence>
<comment type="caution">
    <text evidence="2">The sequence shown here is derived from an EMBL/GenBank/DDBJ whole genome shotgun (WGS) entry which is preliminary data.</text>
</comment>
<proteinExistence type="predicted"/>
<evidence type="ECO:0000313" key="2">
    <source>
        <dbReference type="EMBL" id="KAF7294203.1"/>
    </source>
</evidence>
<dbReference type="Gene3D" id="3.40.630.30">
    <property type="match status" value="1"/>
</dbReference>
<dbReference type="Pfam" id="PF13302">
    <property type="entry name" value="Acetyltransf_3"/>
    <property type="match status" value="1"/>
</dbReference>